<accession>A0ABT3ACU5</accession>
<evidence type="ECO:0000313" key="3">
    <source>
        <dbReference type="Proteomes" id="UP001652504"/>
    </source>
</evidence>
<gene>
    <name evidence="2" type="ORF">OE749_17565</name>
</gene>
<protein>
    <submittedName>
        <fullName evidence="2">Uncharacterized protein</fullName>
    </submittedName>
</protein>
<keyword evidence="3" id="KW-1185">Reference proteome</keyword>
<dbReference type="Proteomes" id="UP001652504">
    <property type="component" value="Unassembled WGS sequence"/>
</dbReference>
<organism evidence="2 3">
    <name type="scientific">Fluctibacter corallii</name>
    <dbReference type="NCBI Taxonomy" id="2984329"/>
    <lineage>
        <taxon>Bacteria</taxon>
        <taxon>Pseudomonadati</taxon>
        <taxon>Pseudomonadota</taxon>
        <taxon>Gammaproteobacteria</taxon>
        <taxon>Alteromonadales</taxon>
        <taxon>Alteromonadaceae</taxon>
        <taxon>Fluctibacter</taxon>
    </lineage>
</organism>
<evidence type="ECO:0000313" key="2">
    <source>
        <dbReference type="EMBL" id="MCV2886508.1"/>
    </source>
</evidence>
<keyword evidence="1" id="KW-0812">Transmembrane</keyword>
<keyword evidence="1" id="KW-0472">Membrane</keyword>
<keyword evidence="1" id="KW-1133">Transmembrane helix</keyword>
<dbReference type="EMBL" id="JAOWKX010000011">
    <property type="protein sequence ID" value="MCV2886508.1"/>
    <property type="molecule type" value="Genomic_DNA"/>
</dbReference>
<reference evidence="2 3" key="1">
    <citation type="submission" date="2022-10" db="EMBL/GenBank/DDBJ databases">
        <title>Aestuariibacter sp. AA17 isolated from Montipora capitata coral fragment.</title>
        <authorList>
            <person name="Emsley S.A."/>
            <person name="Pfannmuller K.M."/>
            <person name="Loughran R.M."/>
            <person name="Shlafstein M."/>
            <person name="Papke E."/>
            <person name="Saw J.H."/>
            <person name="Ushijima B."/>
            <person name="Videau P."/>
        </authorList>
    </citation>
    <scope>NUCLEOTIDE SEQUENCE [LARGE SCALE GENOMIC DNA]</scope>
    <source>
        <strain evidence="2 3">AA17</strain>
    </source>
</reference>
<sequence>MKVLKLFVLLLLFMALFAFLYYGETSIKEGHKYGLSVGDDKDKVYGSLNKFLSEIKGARDKVFIKIKVSEGSSKLLVTDVGFDIFVEPFFHKKSGEDFKENDRWVFYLNASSMDIVELRFDKGKLSEIYRNRRLIELP</sequence>
<name>A0ABT3ACU5_9ALTE</name>
<comment type="caution">
    <text evidence="2">The sequence shown here is derived from an EMBL/GenBank/DDBJ whole genome shotgun (WGS) entry which is preliminary data.</text>
</comment>
<evidence type="ECO:0000256" key="1">
    <source>
        <dbReference type="SAM" id="Phobius"/>
    </source>
</evidence>
<dbReference type="RefSeq" id="WP_263713790.1">
    <property type="nucleotide sequence ID" value="NZ_JAOWKX010000011.1"/>
</dbReference>
<feature type="transmembrane region" description="Helical" evidence="1">
    <location>
        <begin position="6"/>
        <end position="23"/>
    </location>
</feature>
<proteinExistence type="predicted"/>